<accession>A0AAD7ZNY7</accession>
<dbReference type="Gene3D" id="3.30.2230.10">
    <property type="entry name" value="DUSP-like"/>
    <property type="match status" value="1"/>
</dbReference>
<organism evidence="3 4">
    <name type="scientific">Diploptera punctata</name>
    <name type="common">Pacific beetle cockroach</name>
    <dbReference type="NCBI Taxonomy" id="6984"/>
    <lineage>
        <taxon>Eukaryota</taxon>
        <taxon>Metazoa</taxon>
        <taxon>Ecdysozoa</taxon>
        <taxon>Arthropoda</taxon>
        <taxon>Hexapoda</taxon>
        <taxon>Insecta</taxon>
        <taxon>Pterygota</taxon>
        <taxon>Neoptera</taxon>
        <taxon>Polyneoptera</taxon>
        <taxon>Dictyoptera</taxon>
        <taxon>Blattodea</taxon>
        <taxon>Blaberoidea</taxon>
        <taxon>Blaberidae</taxon>
        <taxon>Diplopterinae</taxon>
        <taxon>Diploptera</taxon>
    </lineage>
</organism>
<dbReference type="Proteomes" id="UP001233999">
    <property type="component" value="Unassembled WGS sequence"/>
</dbReference>
<reference evidence="3" key="1">
    <citation type="journal article" date="2023" name="IScience">
        <title>Live-bearing cockroach genome reveals convergent evolutionary mechanisms linked to viviparity in insects and beyond.</title>
        <authorList>
            <person name="Fouks B."/>
            <person name="Harrison M.C."/>
            <person name="Mikhailova A.A."/>
            <person name="Marchal E."/>
            <person name="English S."/>
            <person name="Carruthers M."/>
            <person name="Jennings E.C."/>
            <person name="Chiamaka E.L."/>
            <person name="Frigard R.A."/>
            <person name="Pippel M."/>
            <person name="Attardo G.M."/>
            <person name="Benoit J.B."/>
            <person name="Bornberg-Bauer E."/>
            <person name="Tobe S.S."/>
        </authorList>
    </citation>
    <scope>NUCLEOTIDE SEQUENCE</scope>
    <source>
        <strain evidence="3">Stay&amp;Tobe</strain>
    </source>
</reference>
<evidence type="ECO:0000256" key="1">
    <source>
        <dbReference type="ARBA" id="ARBA00022670"/>
    </source>
</evidence>
<keyword evidence="1" id="KW-0378">Hydrolase</keyword>
<name>A0AAD7ZNY7_DIPPU</name>
<proteinExistence type="predicted"/>
<dbReference type="InterPro" id="IPR028135">
    <property type="entry name" value="Ub_USP-typ"/>
</dbReference>
<evidence type="ECO:0000259" key="2">
    <source>
        <dbReference type="PROSITE" id="PS51283"/>
    </source>
</evidence>
<dbReference type="GO" id="GO:0006508">
    <property type="term" value="P:proteolysis"/>
    <property type="evidence" value="ECO:0007669"/>
    <property type="project" value="UniProtKB-KW"/>
</dbReference>
<dbReference type="GO" id="GO:0004843">
    <property type="term" value="F:cysteine-type deubiquitinase activity"/>
    <property type="evidence" value="ECO:0007669"/>
    <property type="project" value="InterPro"/>
</dbReference>
<dbReference type="Gene3D" id="3.10.20.90">
    <property type="entry name" value="Phosphatidylinositol 3-kinase Catalytic Subunit, Chain A, domain 1"/>
    <property type="match status" value="1"/>
</dbReference>
<gene>
    <name evidence="3" type="ORF">L9F63_021744</name>
</gene>
<evidence type="ECO:0000313" key="3">
    <source>
        <dbReference type="EMBL" id="KAJ9583912.1"/>
    </source>
</evidence>
<reference evidence="3" key="2">
    <citation type="submission" date="2023-05" db="EMBL/GenBank/DDBJ databases">
        <authorList>
            <person name="Fouks B."/>
        </authorList>
    </citation>
    <scope>NUCLEOTIDE SEQUENCE</scope>
    <source>
        <strain evidence="3">Stay&amp;Tobe</strain>
        <tissue evidence="3">Testes</tissue>
    </source>
</reference>
<keyword evidence="4" id="KW-1185">Reference proteome</keyword>
<dbReference type="SMART" id="SM00695">
    <property type="entry name" value="DUSP"/>
    <property type="match status" value="1"/>
</dbReference>
<dbReference type="Pfam" id="PF14836">
    <property type="entry name" value="Ubiquitin_3"/>
    <property type="match status" value="1"/>
</dbReference>
<dbReference type="Pfam" id="PF06337">
    <property type="entry name" value="DUSP"/>
    <property type="match status" value="1"/>
</dbReference>
<dbReference type="EMBL" id="JASPKZ010007499">
    <property type="protein sequence ID" value="KAJ9583912.1"/>
    <property type="molecule type" value="Genomic_DNA"/>
</dbReference>
<dbReference type="InterPro" id="IPR035927">
    <property type="entry name" value="DUSP-like_sf"/>
</dbReference>
<dbReference type="PROSITE" id="PS51283">
    <property type="entry name" value="DUSP"/>
    <property type="match status" value="1"/>
</dbReference>
<dbReference type="SUPFAM" id="SSF143791">
    <property type="entry name" value="DUSP-like"/>
    <property type="match status" value="1"/>
</dbReference>
<dbReference type="AlphaFoldDB" id="A0AAD7ZNY7"/>
<evidence type="ECO:0000313" key="4">
    <source>
        <dbReference type="Proteomes" id="UP001233999"/>
    </source>
</evidence>
<comment type="caution">
    <text evidence="3">The sequence shown here is derived from an EMBL/GenBank/DDBJ whole genome shotgun (WGS) entry which is preliminary data.</text>
</comment>
<feature type="domain" description="DUSP" evidence="2">
    <location>
        <begin position="1"/>
        <end position="85"/>
    </location>
</feature>
<protein>
    <recommendedName>
        <fullName evidence="2">DUSP domain-containing protein</fullName>
    </recommendedName>
</protein>
<keyword evidence="1" id="KW-0645">Protease</keyword>
<sequence>FLIDTSWFKAFRRYVGMDDIWETVDIHEDHPGPIDNSPLFNEDGTIRELLTDELDYVLVPEDAWDLLVKWYGTVNTNTAIPRQVVEFGLFVKHHKVEVYLQQLRFCKNFKMETEVSQQVSKAHTIGYVEKLMRKTYGISDNEEVRLWTSFNPNTFDELTKPEDTVEDMVFMKIRF</sequence>
<dbReference type="InterPro" id="IPR006615">
    <property type="entry name" value="Pept_C19_DUSP"/>
</dbReference>
<feature type="non-terminal residue" evidence="3">
    <location>
        <position position="1"/>
    </location>
</feature>